<accession>A0A918Q0X8</accession>
<dbReference type="PANTHER" id="PTHR37828">
    <property type="entry name" value="GSR2449 PROTEIN"/>
    <property type="match status" value="1"/>
</dbReference>
<proteinExistence type="predicted"/>
<dbReference type="AlphaFoldDB" id="A0A918Q0X8"/>
<sequence>MFVVLLRFGANRSQAPDYMAGHQEWIQQGMSDGVFLLVGGVQPGQGGAVLAHDTTLDDLRQRVAADPFVAHEVVSAEIIEIAPNLTDPRLAFLTGSNP</sequence>
<dbReference type="EMBL" id="BMVW01000014">
    <property type="protein sequence ID" value="GGZ30043.1"/>
    <property type="molecule type" value="Genomic_DNA"/>
</dbReference>
<organism evidence="1 2">
    <name type="scientific">Streptomyces poonensis</name>
    <dbReference type="NCBI Taxonomy" id="68255"/>
    <lineage>
        <taxon>Bacteria</taxon>
        <taxon>Bacillati</taxon>
        <taxon>Actinomycetota</taxon>
        <taxon>Actinomycetes</taxon>
        <taxon>Kitasatosporales</taxon>
        <taxon>Streptomycetaceae</taxon>
        <taxon>Streptomyces</taxon>
    </lineage>
</organism>
<evidence type="ECO:0000313" key="2">
    <source>
        <dbReference type="Proteomes" id="UP000622166"/>
    </source>
</evidence>
<reference evidence="1" key="1">
    <citation type="journal article" date="2014" name="Int. J. Syst. Evol. Microbiol.">
        <title>Complete genome sequence of Corynebacterium casei LMG S-19264T (=DSM 44701T), isolated from a smear-ripened cheese.</title>
        <authorList>
            <consortium name="US DOE Joint Genome Institute (JGI-PGF)"/>
            <person name="Walter F."/>
            <person name="Albersmeier A."/>
            <person name="Kalinowski J."/>
            <person name="Ruckert C."/>
        </authorList>
    </citation>
    <scope>NUCLEOTIDE SEQUENCE</scope>
    <source>
        <strain evidence="1">JCM 4815</strain>
    </source>
</reference>
<name>A0A918Q0X8_9ACTN</name>
<protein>
    <recommendedName>
        <fullName evidence="3">YCII-related domain-containing protein</fullName>
    </recommendedName>
</protein>
<dbReference type="RefSeq" id="WP_229859551.1">
    <property type="nucleotide sequence ID" value="NZ_BMVW01000014.1"/>
</dbReference>
<evidence type="ECO:0000313" key="1">
    <source>
        <dbReference type="EMBL" id="GGZ30043.1"/>
    </source>
</evidence>
<dbReference type="PANTHER" id="PTHR37828:SF1">
    <property type="entry name" value="YCII-RELATED DOMAIN-CONTAINING PROTEIN"/>
    <property type="match status" value="1"/>
</dbReference>
<reference evidence="1" key="2">
    <citation type="submission" date="2020-09" db="EMBL/GenBank/DDBJ databases">
        <authorList>
            <person name="Sun Q."/>
            <person name="Ohkuma M."/>
        </authorList>
    </citation>
    <scope>NUCLEOTIDE SEQUENCE</scope>
    <source>
        <strain evidence="1">JCM 4815</strain>
    </source>
</reference>
<keyword evidence="2" id="KW-1185">Reference proteome</keyword>
<dbReference type="InterPro" id="IPR011008">
    <property type="entry name" value="Dimeric_a/b-barrel"/>
</dbReference>
<evidence type="ECO:0008006" key="3">
    <source>
        <dbReference type="Google" id="ProtNLM"/>
    </source>
</evidence>
<gene>
    <name evidence="1" type="ORF">GCM10010365_58150</name>
</gene>
<dbReference type="Proteomes" id="UP000622166">
    <property type="component" value="Unassembled WGS sequence"/>
</dbReference>
<dbReference type="SUPFAM" id="SSF54909">
    <property type="entry name" value="Dimeric alpha+beta barrel"/>
    <property type="match status" value="1"/>
</dbReference>
<comment type="caution">
    <text evidence="1">The sequence shown here is derived from an EMBL/GenBank/DDBJ whole genome shotgun (WGS) entry which is preliminary data.</text>
</comment>